<dbReference type="GO" id="GO:0004423">
    <property type="term" value="F:iduronate-2-sulfatase activity"/>
    <property type="evidence" value="ECO:0007669"/>
    <property type="project" value="TreeGrafter"/>
</dbReference>
<accession>N4WKZ4</accession>
<keyword evidence="2" id="KW-0378">Hydrolase</keyword>
<sequence length="485" mass="56865">MSEKPNVVMIVADQWRSDSIGYTGNSSVKTPNIDQLAEEGVGFSNAYCQNPVCVPSRNSFLTGWYPHTKGFRTMHYLMDDEQPNILKTMKQSGYHVYWGGRSDFLKVEGDDYKYCSTREDKYSEFFKKYMEEMKQNKKTDQPKREVKEVDYSHYGGVTEDINNIDGQQIHSAIDFINGDAYGDDPFCVYLALSLPHPPYEIEQEWFDQINAEDIPESIRLTPEELEQKPSILQGIRENQKLYNWSDEQLKKMKHVYYAMGTKLDQYIGELLDTLKAKDLYDDTIIVFFSDHGDYTGDYEIAEKNQNTFEDMLTRVPLVIKPSQDMTFEPRKTDALVELIDIQATLYDLLDIQPDHTHFGKSLRHVLNGEDDHRDVVFSEGGRLEGETHAMDAGHSPDTVYWARTTEQEKMPHHTKAMMIRDDEYKYVYRLYEEDEFYCVANDPYERKNLINEKKYQNKIQTFQSRMLRHFFETGDVVPHKRDSRF</sequence>
<dbReference type="RefSeq" id="WP_003468356.1">
    <property type="nucleotide sequence ID" value="NZ_APML01000029.1"/>
</dbReference>
<dbReference type="eggNOG" id="COG3119">
    <property type="taxonomic scope" value="Bacteria"/>
</dbReference>
<evidence type="ECO:0000313" key="5">
    <source>
        <dbReference type="Proteomes" id="UP000012283"/>
    </source>
</evidence>
<dbReference type="Gene3D" id="3.40.720.10">
    <property type="entry name" value="Alkaline Phosphatase, subunit A"/>
    <property type="match status" value="1"/>
</dbReference>
<evidence type="ECO:0000313" key="4">
    <source>
        <dbReference type="EMBL" id="ENH96842.1"/>
    </source>
</evidence>
<comment type="caution">
    <text evidence="4">The sequence shown here is derived from an EMBL/GenBank/DDBJ whole genome shotgun (WGS) entry which is preliminary data.</text>
</comment>
<dbReference type="PANTHER" id="PTHR45953:SF1">
    <property type="entry name" value="IDURONATE 2-SULFATASE"/>
    <property type="match status" value="1"/>
</dbReference>
<dbReference type="GO" id="GO:0046872">
    <property type="term" value="F:metal ion binding"/>
    <property type="evidence" value="ECO:0007669"/>
    <property type="project" value="UniProtKB-KW"/>
</dbReference>
<dbReference type="AlphaFoldDB" id="N4WKZ4"/>
<evidence type="ECO:0000259" key="3">
    <source>
        <dbReference type="Pfam" id="PF00884"/>
    </source>
</evidence>
<feature type="domain" description="Sulfatase N-terminal" evidence="3">
    <location>
        <begin position="5"/>
        <end position="351"/>
    </location>
</feature>
<dbReference type="OrthoDB" id="9762324at2"/>
<dbReference type="GO" id="GO:0005737">
    <property type="term" value="C:cytoplasm"/>
    <property type="evidence" value="ECO:0007669"/>
    <property type="project" value="TreeGrafter"/>
</dbReference>
<dbReference type="InterPro" id="IPR017850">
    <property type="entry name" value="Alkaline_phosphatase_core_sf"/>
</dbReference>
<dbReference type="EMBL" id="APML01000029">
    <property type="protein sequence ID" value="ENH96842.1"/>
    <property type="molecule type" value="Genomic_DNA"/>
</dbReference>
<dbReference type="SUPFAM" id="SSF53649">
    <property type="entry name" value="Alkaline phosphatase-like"/>
    <property type="match status" value="1"/>
</dbReference>
<name>N4WKZ4_9BACI</name>
<dbReference type="Pfam" id="PF00884">
    <property type="entry name" value="Sulfatase"/>
    <property type="match status" value="1"/>
</dbReference>
<evidence type="ECO:0000256" key="2">
    <source>
        <dbReference type="ARBA" id="ARBA00022801"/>
    </source>
</evidence>
<proteinExistence type="predicted"/>
<organism evidence="4 5">
    <name type="scientific">Gracilibacillus halophilus YIM-C55.5</name>
    <dbReference type="NCBI Taxonomy" id="1308866"/>
    <lineage>
        <taxon>Bacteria</taxon>
        <taxon>Bacillati</taxon>
        <taxon>Bacillota</taxon>
        <taxon>Bacilli</taxon>
        <taxon>Bacillales</taxon>
        <taxon>Bacillaceae</taxon>
        <taxon>Gracilibacillus</taxon>
    </lineage>
</organism>
<keyword evidence="1" id="KW-0479">Metal-binding</keyword>
<dbReference type="STRING" id="1308866.J416_08634"/>
<dbReference type="Proteomes" id="UP000012283">
    <property type="component" value="Unassembled WGS sequence"/>
</dbReference>
<gene>
    <name evidence="4" type="ORF">J416_08634</name>
</gene>
<dbReference type="PATRIC" id="fig|1308866.3.peg.1749"/>
<reference evidence="4 5" key="1">
    <citation type="submission" date="2013-03" db="EMBL/GenBank/DDBJ databases">
        <title>Draft genome sequence of Gracibacillus halophilus YIM-C55.5, a moderately halophilic and thermophilic organism from the Xiaochaidamu salt lake.</title>
        <authorList>
            <person name="Sugumar T."/>
            <person name="Polireddy D.R."/>
            <person name="Antony A."/>
            <person name="Madhava Y.R."/>
            <person name="Sivakumar N."/>
        </authorList>
    </citation>
    <scope>NUCLEOTIDE SEQUENCE [LARGE SCALE GENOMIC DNA]</scope>
    <source>
        <strain evidence="4 5">YIM-C55.5</strain>
    </source>
</reference>
<dbReference type="CDD" id="cd16150">
    <property type="entry name" value="sulfatase_like"/>
    <property type="match status" value="1"/>
</dbReference>
<dbReference type="InterPro" id="IPR000917">
    <property type="entry name" value="Sulfatase_N"/>
</dbReference>
<protein>
    <submittedName>
        <fullName evidence="4">Sulfatase</fullName>
    </submittedName>
</protein>
<dbReference type="PANTHER" id="PTHR45953">
    <property type="entry name" value="IDURONATE 2-SULFATASE"/>
    <property type="match status" value="1"/>
</dbReference>
<evidence type="ECO:0000256" key="1">
    <source>
        <dbReference type="ARBA" id="ARBA00022723"/>
    </source>
</evidence>
<keyword evidence="5" id="KW-1185">Reference proteome</keyword>